<dbReference type="SUPFAM" id="SSF53850">
    <property type="entry name" value="Periplasmic binding protein-like II"/>
    <property type="match status" value="1"/>
</dbReference>
<comment type="caution">
    <text evidence="6">The sequence shown here is derived from an EMBL/GenBank/DDBJ whole genome shotgun (WGS) entry which is preliminary data.</text>
</comment>
<dbReference type="GO" id="GO:0015833">
    <property type="term" value="P:peptide transport"/>
    <property type="evidence" value="ECO:0007669"/>
    <property type="project" value="TreeGrafter"/>
</dbReference>
<dbReference type="Proteomes" id="UP000606172">
    <property type="component" value="Unassembled WGS sequence"/>
</dbReference>
<proteinExistence type="inferred from homology"/>
<keyword evidence="2" id="KW-0813">Transport</keyword>
<dbReference type="CDD" id="cd00995">
    <property type="entry name" value="PBP2_NikA_DppA_OppA_like"/>
    <property type="match status" value="1"/>
</dbReference>
<feature type="region of interest" description="Disordered" evidence="4">
    <location>
        <begin position="58"/>
        <end position="81"/>
    </location>
</feature>
<dbReference type="Gene3D" id="3.90.76.10">
    <property type="entry name" value="Dipeptide-binding Protein, Domain 1"/>
    <property type="match status" value="1"/>
</dbReference>
<evidence type="ECO:0000259" key="5">
    <source>
        <dbReference type="Pfam" id="PF00496"/>
    </source>
</evidence>
<protein>
    <recommendedName>
        <fullName evidence="5">Solute-binding protein family 5 domain-containing protein</fullName>
    </recommendedName>
</protein>
<dbReference type="GO" id="GO:0042597">
    <property type="term" value="C:periplasmic space"/>
    <property type="evidence" value="ECO:0007669"/>
    <property type="project" value="UniProtKB-ARBA"/>
</dbReference>
<dbReference type="InterPro" id="IPR039424">
    <property type="entry name" value="SBP_5"/>
</dbReference>
<dbReference type="Gene3D" id="3.40.190.10">
    <property type="entry name" value="Periplasmic binding protein-like II"/>
    <property type="match status" value="1"/>
</dbReference>
<dbReference type="EMBL" id="BOOW01000030">
    <property type="protein sequence ID" value="GII94629.1"/>
    <property type="molecule type" value="Genomic_DNA"/>
</dbReference>
<feature type="domain" description="Solute-binding protein family 5" evidence="5">
    <location>
        <begin position="128"/>
        <end position="495"/>
    </location>
</feature>
<feature type="compositionally biased region" description="Polar residues" evidence="4">
    <location>
        <begin position="58"/>
        <end position="78"/>
    </location>
</feature>
<organism evidence="6 7">
    <name type="scientific">Sinosporangium siamense</name>
    <dbReference type="NCBI Taxonomy" id="1367973"/>
    <lineage>
        <taxon>Bacteria</taxon>
        <taxon>Bacillati</taxon>
        <taxon>Actinomycetota</taxon>
        <taxon>Actinomycetes</taxon>
        <taxon>Streptosporangiales</taxon>
        <taxon>Streptosporangiaceae</taxon>
        <taxon>Sinosporangium</taxon>
    </lineage>
</organism>
<comment type="similarity">
    <text evidence="1">Belongs to the bacterial solute-binding protein 5 family.</text>
</comment>
<dbReference type="GO" id="GO:1904680">
    <property type="term" value="F:peptide transmembrane transporter activity"/>
    <property type="evidence" value="ECO:0007669"/>
    <property type="project" value="TreeGrafter"/>
</dbReference>
<evidence type="ECO:0000256" key="4">
    <source>
        <dbReference type="SAM" id="MobiDB-lite"/>
    </source>
</evidence>
<evidence type="ECO:0000256" key="1">
    <source>
        <dbReference type="ARBA" id="ARBA00005695"/>
    </source>
</evidence>
<dbReference type="PIRSF" id="PIRSF002741">
    <property type="entry name" value="MppA"/>
    <property type="match status" value="1"/>
</dbReference>
<keyword evidence="3" id="KW-0732">Signal</keyword>
<dbReference type="Gene3D" id="3.10.105.10">
    <property type="entry name" value="Dipeptide-binding Protein, Domain 3"/>
    <property type="match status" value="1"/>
</dbReference>
<evidence type="ECO:0000256" key="2">
    <source>
        <dbReference type="ARBA" id="ARBA00022448"/>
    </source>
</evidence>
<evidence type="ECO:0000256" key="3">
    <source>
        <dbReference type="ARBA" id="ARBA00022729"/>
    </source>
</evidence>
<sequence length="580" mass="62706">MLTSPVLISTITFLHQGSMTAPGTHGGYKMQGVRKRAFATTAAALIFLTSGCYRDTDNSPGTALPNSAPQQELVTTTPPGAGKVDRITWALYRGTTSIDPITTGDYPEITVTSLMCEALFRQGPDGSVEPGLATKLDYTDAKTAVLTLREGVTFWDGSPMTAEDVAFSIERNRDPKAGGYWVPMLSRVASVEVTGPLQVTVKLKQPDYWLRNVFSYMPGMVVSKRYVEAKGKDYGTVKGGAMCTGSYKLGQWRTGDVLSVVRNDGYWNRDVVPLVRQIDFKGIPDEATLTAALLTGEVDGAYLELPLSTMDQVRASQAVKVYRGPSYLIDALIVADMDKGVLSDARVRRALSLAVDREAYIQTLYKGTAQPARALGAPGAWGYEKDAFKSAWDALPAPKVDLEAARKLVQEAGATGKTVRFGMSNELNKLVTEANLFKTAAEKIGLKAELKAVSADAYSGFFLDPKARADVDGFFTTNYPNWADPGALYATLSIPGGPQDYGSYRNPKVADLLERSRGTDDQRQQAQHTIQAQQTLTEDLPWIPVVAPDTVLVLSSKLTGATVSSQHLFAPWADRLGAVG</sequence>
<dbReference type="PANTHER" id="PTHR30290">
    <property type="entry name" value="PERIPLASMIC BINDING COMPONENT OF ABC TRANSPORTER"/>
    <property type="match status" value="1"/>
</dbReference>
<gene>
    <name evidence="6" type="ORF">Ssi02_48600</name>
</gene>
<dbReference type="InterPro" id="IPR030678">
    <property type="entry name" value="Peptide/Ni-bd"/>
</dbReference>
<keyword evidence="7" id="KW-1185">Reference proteome</keyword>
<evidence type="ECO:0000313" key="6">
    <source>
        <dbReference type="EMBL" id="GII94629.1"/>
    </source>
</evidence>
<reference evidence="6" key="1">
    <citation type="submission" date="2021-01" db="EMBL/GenBank/DDBJ databases">
        <title>Whole genome shotgun sequence of Sinosporangium siamense NBRC 109515.</title>
        <authorList>
            <person name="Komaki H."/>
            <person name="Tamura T."/>
        </authorList>
    </citation>
    <scope>NUCLEOTIDE SEQUENCE</scope>
    <source>
        <strain evidence="6">NBRC 109515</strain>
    </source>
</reference>
<dbReference type="GO" id="GO:0043190">
    <property type="term" value="C:ATP-binding cassette (ABC) transporter complex"/>
    <property type="evidence" value="ECO:0007669"/>
    <property type="project" value="InterPro"/>
</dbReference>
<name>A0A919RMC4_9ACTN</name>
<dbReference type="InterPro" id="IPR000914">
    <property type="entry name" value="SBP_5_dom"/>
</dbReference>
<accession>A0A919RMC4</accession>
<dbReference type="AlphaFoldDB" id="A0A919RMC4"/>
<dbReference type="Pfam" id="PF00496">
    <property type="entry name" value="SBP_bac_5"/>
    <property type="match status" value="1"/>
</dbReference>
<evidence type="ECO:0000313" key="7">
    <source>
        <dbReference type="Proteomes" id="UP000606172"/>
    </source>
</evidence>
<dbReference type="PANTHER" id="PTHR30290:SF9">
    <property type="entry name" value="OLIGOPEPTIDE-BINDING PROTEIN APPA"/>
    <property type="match status" value="1"/>
</dbReference>